<gene>
    <name evidence="2" type="ORF">HPB51_000782</name>
</gene>
<protein>
    <submittedName>
        <fullName evidence="2">Uncharacterized protein</fullName>
    </submittedName>
</protein>
<accession>A0A9J6EPV3</accession>
<keyword evidence="1" id="KW-1133">Transmembrane helix</keyword>
<comment type="caution">
    <text evidence="2">The sequence shown here is derived from an EMBL/GenBank/DDBJ whole genome shotgun (WGS) entry which is preliminary data.</text>
</comment>
<reference evidence="2" key="2">
    <citation type="submission" date="2021-09" db="EMBL/GenBank/DDBJ databases">
        <authorList>
            <person name="Jia N."/>
            <person name="Wang J."/>
            <person name="Shi W."/>
            <person name="Du L."/>
            <person name="Sun Y."/>
            <person name="Zhan W."/>
            <person name="Jiang J."/>
            <person name="Wang Q."/>
            <person name="Zhang B."/>
            <person name="Ji P."/>
            <person name="Sakyi L.B."/>
            <person name="Cui X."/>
            <person name="Yuan T."/>
            <person name="Jiang B."/>
            <person name="Yang W."/>
            <person name="Lam T.T.-Y."/>
            <person name="Chang Q."/>
            <person name="Ding S."/>
            <person name="Wang X."/>
            <person name="Zhu J."/>
            <person name="Ruan X."/>
            <person name="Zhao L."/>
            <person name="Wei J."/>
            <person name="Que T."/>
            <person name="Du C."/>
            <person name="Cheng J."/>
            <person name="Dai P."/>
            <person name="Han X."/>
            <person name="Huang E."/>
            <person name="Gao Y."/>
            <person name="Liu J."/>
            <person name="Shao H."/>
            <person name="Ye R."/>
            <person name="Li L."/>
            <person name="Wei W."/>
            <person name="Wang X."/>
            <person name="Wang C."/>
            <person name="Huo Q."/>
            <person name="Li W."/>
            <person name="Guo W."/>
            <person name="Chen H."/>
            <person name="Chen S."/>
            <person name="Zhou L."/>
            <person name="Zhou L."/>
            <person name="Ni X."/>
            <person name="Tian J."/>
            <person name="Zhou Y."/>
            <person name="Sheng Y."/>
            <person name="Liu T."/>
            <person name="Pan Y."/>
            <person name="Xia L."/>
            <person name="Li J."/>
            <person name="Zhao F."/>
            <person name="Cao W."/>
        </authorList>
    </citation>
    <scope>NUCLEOTIDE SEQUENCE</scope>
    <source>
        <strain evidence="2">Rmic-2018</strain>
        <tissue evidence="2">Larvae</tissue>
    </source>
</reference>
<keyword evidence="1" id="KW-0472">Membrane</keyword>
<dbReference type="Proteomes" id="UP000821866">
    <property type="component" value="Chromosome 10"/>
</dbReference>
<name>A0A9J6EPV3_RHIMP</name>
<feature type="transmembrane region" description="Helical" evidence="1">
    <location>
        <begin position="31"/>
        <end position="52"/>
    </location>
</feature>
<keyword evidence="1" id="KW-0812">Transmembrane</keyword>
<sequence length="172" mass="18034">MNANGGTRYDACAVAVITPQGLVVGYSKCPYFRTCVTGDAVTVIAVGVLVVVKCCGRSKGNTGCLVSGINAAAWLLCAFLVNPADQLLSSTSRLCAAMRGRSSTAHLHWRTTASQPPGDSDSIKSQREQAAISGHVTAAVKMALLKPFLFFIQILAVSSPESTPQPDSFVRS</sequence>
<organism evidence="2 3">
    <name type="scientific">Rhipicephalus microplus</name>
    <name type="common">Cattle tick</name>
    <name type="synonym">Boophilus microplus</name>
    <dbReference type="NCBI Taxonomy" id="6941"/>
    <lineage>
        <taxon>Eukaryota</taxon>
        <taxon>Metazoa</taxon>
        <taxon>Ecdysozoa</taxon>
        <taxon>Arthropoda</taxon>
        <taxon>Chelicerata</taxon>
        <taxon>Arachnida</taxon>
        <taxon>Acari</taxon>
        <taxon>Parasitiformes</taxon>
        <taxon>Ixodida</taxon>
        <taxon>Ixodoidea</taxon>
        <taxon>Ixodidae</taxon>
        <taxon>Rhipicephalinae</taxon>
        <taxon>Rhipicephalus</taxon>
        <taxon>Boophilus</taxon>
    </lineage>
</organism>
<reference evidence="2" key="1">
    <citation type="journal article" date="2020" name="Cell">
        <title>Large-Scale Comparative Analyses of Tick Genomes Elucidate Their Genetic Diversity and Vector Capacities.</title>
        <authorList>
            <consortium name="Tick Genome and Microbiome Consortium (TIGMIC)"/>
            <person name="Jia N."/>
            <person name="Wang J."/>
            <person name="Shi W."/>
            <person name="Du L."/>
            <person name="Sun Y."/>
            <person name="Zhan W."/>
            <person name="Jiang J.F."/>
            <person name="Wang Q."/>
            <person name="Zhang B."/>
            <person name="Ji P."/>
            <person name="Bell-Sakyi L."/>
            <person name="Cui X.M."/>
            <person name="Yuan T.T."/>
            <person name="Jiang B.G."/>
            <person name="Yang W.F."/>
            <person name="Lam T.T."/>
            <person name="Chang Q.C."/>
            <person name="Ding S.J."/>
            <person name="Wang X.J."/>
            <person name="Zhu J.G."/>
            <person name="Ruan X.D."/>
            <person name="Zhao L."/>
            <person name="Wei J.T."/>
            <person name="Ye R.Z."/>
            <person name="Que T.C."/>
            <person name="Du C.H."/>
            <person name="Zhou Y.H."/>
            <person name="Cheng J.X."/>
            <person name="Dai P.F."/>
            <person name="Guo W.B."/>
            <person name="Han X.H."/>
            <person name="Huang E.J."/>
            <person name="Li L.F."/>
            <person name="Wei W."/>
            <person name="Gao Y.C."/>
            <person name="Liu J.Z."/>
            <person name="Shao H.Z."/>
            <person name="Wang X."/>
            <person name="Wang C.C."/>
            <person name="Yang T.C."/>
            <person name="Huo Q.B."/>
            <person name="Li W."/>
            <person name="Chen H.Y."/>
            <person name="Chen S.E."/>
            <person name="Zhou L.G."/>
            <person name="Ni X.B."/>
            <person name="Tian J.H."/>
            <person name="Sheng Y."/>
            <person name="Liu T."/>
            <person name="Pan Y.S."/>
            <person name="Xia L.Y."/>
            <person name="Li J."/>
            <person name="Zhao F."/>
            <person name="Cao W.C."/>
        </authorList>
    </citation>
    <scope>NUCLEOTIDE SEQUENCE</scope>
    <source>
        <strain evidence="2">Rmic-2018</strain>
    </source>
</reference>
<evidence type="ECO:0000313" key="3">
    <source>
        <dbReference type="Proteomes" id="UP000821866"/>
    </source>
</evidence>
<keyword evidence="3" id="KW-1185">Reference proteome</keyword>
<dbReference type="EMBL" id="JABSTU010000002">
    <property type="protein sequence ID" value="KAH8036515.1"/>
    <property type="molecule type" value="Genomic_DNA"/>
</dbReference>
<proteinExistence type="predicted"/>
<evidence type="ECO:0000313" key="2">
    <source>
        <dbReference type="EMBL" id="KAH8036515.1"/>
    </source>
</evidence>
<dbReference type="AlphaFoldDB" id="A0A9J6EPV3"/>
<evidence type="ECO:0000256" key="1">
    <source>
        <dbReference type="SAM" id="Phobius"/>
    </source>
</evidence>